<organism evidence="3 4">
    <name type="scientific">Coemansia biformis</name>
    <dbReference type="NCBI Taxonomy" id="1286918"/>
    <lineage>
        <taxon>Eukaryota</taxon>
        <taxon>Fungi</taxon>
        <taxon>Fungi incertae sedis</taxon>
        <taxon>Zoopagomycota</taxon>
        <taxon>Kickxellomycotina</taxon>
        <taxon>Kickxellomycetes</taxon>
        <taxon>Kickxellales</taxon>
        <taxon>Kickxellaceae</taxon>
        <taxon>Coemansia</taxon>
    </lineage>
</organism>
<evidence type="ECO:0008006" key="5">
    <source>
        <dbReference type="Google" id="ProtNLM"/>
    </source>
</evidence>
<accession>A0A9W7Y8U1</accession>
<gene>
    <name evidence="3" type="ORF">LPJ61_004321</name>
</gene>
<dbReference type="EMBL" id="JANBOI010000943">
    <property type="protein sequence ID" value="KAJ1727926.1"/>
    <property type="molecule type" value="Genomic_DNA"/>
</dbReference>
<feature type="region of interest" description="Disordered" evidence="2">
    <location>
        <begin position="243"/>
        <end position="269"/>
    </location>
</feature>
<evidence type="ECO:0000313" key="3">
    <source>
        <dbReference type="EMBL" id="KAJ1727926.1"/>
    </source>
</evidence>
<dbReference type="GO" id="GO:0016747">
    <property type="term" value="F:acyltransferase activity, transferring groups other than amino-acyl groups"/>
    <property type="evidence" value="ECO:0007669"/>
    <property type="project" value="TreeGrafter"/>
</dbReference>
<protein>
    <recommendedName>
        <fullName evidence="5">Transferase family protein</fullName>
    </recommendedName>
</protein>
<sequence length="533" mass="57832">MPAPLPVRRAVSRAHDLKNGCVGPASVTVAPQEFPLLSIDYAQGETDLNFVFFYTAPRGRRRRMHAGRVTTALLRAAQQFPALLGHLVCDSSAGWRIVVDPANINWPVVTEAHACDLTIAALRRAGFAWTAWPPQARVADLRTCESQPMLGVHIVRYLCGGVSLHTKVRHQAMDGNGVWRFYDAWARASADELRGYPAHTPPLPSHSFATGSPLLDRRLLSDRLFPADSAAVTDAVAGDAVGVGRGRTKATSSADVRGPGSEAASDSKASADAAHRYMDGLWRFLREATRCAQHLHAPTPEPHALHRFVLSGSSMERLKQTFGNLAACSPAHMSFVRTHRIGFVSTNDLICALFWRAIARAHDARRPADPHTCIMIACDVRARVGAPLTYSGNASFPLLVHSTKAELAGQTLTDTATHIRRHVAAVTPDLVALTADFMASSESMQSLIAMFDPARAFFSASIVSNFPMFAMGNFGFGRPVHVDVPDYLAPGFSIWMPTRGAENSVHVNLALTDSVFALVESDPEFRQFVDVAS</sequence>
<dbReference type="InterPro" id="IPR050317">
    <property type="entry name" value="Plant_Fungal_Acyltransferase"/>
</dbReference>
<name>A0A9W7Y8U1_9FUNG</name>
<dbReference type="Pfam" id="PF02458">
    <property type="entry name" value="Transferase"/>
    <property type="match status" value="1"/>
</dbReference>
<comment type="caution">
    <text evidence="3">The sequence shown here is derived from an EMBL/GenBank/DDBJ whole genome shotgun (WGS) entry which is preliminary data.</text>
</comment>
<dbReference type="PANTHER" id="PTHR31642">
    <property type="entry name" value="TRICHOTHECENE 3-O-ACETYLTRANSFERASE"/>
    <property type="match status" value="1"/>
</dbReference>
<reference evidence="3" key="1">
    <citation type="submission" date="2022-07" db="EMBL/GenBank/DDBJ databases">
        <title>Phylogenomic reconstructions and comparative analyses of Kickxellomycotina fungi.</title>
        <authorList>
            <person name="Reynolds N.K."/>
            <person name="Stajich J.E."/>
            <person name="Barry K."/>
            <person name="Grigoriev I.V."/>
            <person name="Crous P."/>
            <person name="Smith M.E."/>
        </authorList>
    </citation>
    <scope>NUCLEOTIDE SEQUENCE</scope>
    <source>
        <strain evidence="3">BCRC 34381</strain>
    </source>
</reference>
<dbReference type="Gene3D" id="3.30.559.10">
    <property type="entry name" value="Chloramphenicol acetyltransferase-like domain"/>
    <property type="match status" value="2"/>
</dbReference>
<dbReference type="SUPFAM" id="SSF52777">
    <property type="entry name" value="CoA-dependent acyltransferases"/>
    <property type="match status" value="1"/>
</dbReference>
<dbReference type="GO" id="GO:0044550">
    <property type="term" value="P:secondary metabolite biosynthetic process"/>
    <property type="evidence" value="ECO:0007669"/>
    <property type="project" value="TreeGrafter"/>
</dbReference>
<evidence type="ECO:0000256" key="2">
    <source>
        <dbReference type="SAM" id="MobiDB-lite"/>
    </source>
</evidence>
<dbReference type="InterPro" id="IPR023213">
    <property type="entry name" value="CAT-like_dom_sf"/>
</dbReference>
<dbReference type="AlphaFoldDB" id="A0A9W7Y8U1"/>
<evidence type="ECO:0000313" key="4">
    <source>
        <dbReference type="Proteomes" id="UP001143981"/>
    </source>
</evidence>
<dbReference type="PANTHER" id="PTHR31642:SF310">
    <property type="entry name" value="FATTY ALCOHOL:CAFFEOYL-COA ACYLTRANSFERASE"/>
    <property type="match status" value="1"/>
</dbReference>
<dbReference type="OrthoDB" id="671439at2759"/>
<dbReference type="Proteomes" id="UP001143981">
    <property type="component" value="Unassembled WGS sequence"/>
</dbReference>
<keyword evidence="4" id="KW-1185">Reference proteome</keyword>
<proteinExistence type="predicted"/>
<evidence type="ECO:0000256" key="1">
    <source>
        <dbReference type="ARBA" id="ARBA00022679"/>
    </source>
</evidence>
<keyword evidence="1" id="KW-0808">Transferase</keyword>